<evidence type="ECO:0000313" key="9">
    <source>
        <dbReference type="Proteomes" id="UP000297890"/>
    </source>
</evidence>
<dbReference type="AlphaFoldDB" id="A0A4Z0F8V2"/>
<dbReference type="HAMAP" id="MF_00149">
    <property type="entry name" value="DNA_mis_repair"/>
    <property type="match status" value="1"/>
</dbReference>
<evidence type="ECO:0000256" key="1">
    <source>
        <dbReference type="ARBA" id="ARBA00006082"/>
    </source>
</evidence>
<dbReference type="InterPro" id="IPR014762">
    <property type="entry name" value="DNA_mismatch_repair_CS"/>
</dbReference>
<dbReference type="Proteomes" id="UP000297890">
    <property type="component" value="Unassembled WGS sequence"/>
</dbReference>
<dbReference type="Gene3D" id="3.30.565.10">
    <property type="entry name" value="Histidine kinase-like ATPase, C-terminal domain"/>
    <property type="match status" value="1"/>
</dbReference>
<comment type="function">
    <text evidence="5">This protein is involved in the repair of mismatches in DNA. It is required for dam-dependent methyl-directed DNA mismatch repair. May act as a 'molecular matchmaker', a protein that promotes the formation of a stable complex between two or more DNA-binding proteins in an ATP-dependent manner without itself being part of a final effector complex.</text>
</comment>
<dbReference type="CDD" id="cd03482">
    <property type="entry name" value="MutL_Trans_MutL"/>
    <property type="match status" value="1"/>
</dbReference>
<dbReference type="InterPro" id="IPR014721">
    <property type="entry name" value="Ribsml_uS5_D2-typ_fold_subgr"/>
</dbReference>
<dbReference type="GO" id="GO:0032300">
    <property type="term" value="C:mismatch repair complex"/>
    <property type="evidence" value="ECO:0007669"/>
    <property type="project" value="InterPro"/>
</dbReference>
<gene>
    <name evidence="5 8" type="primary">mutL</name>
    <name evidence="8" type="ORF">E4680_10025</name>
</gene>
<dbReference type="Pfam" id="PF08676">
    <property type="entry name" value="MutL_C"/>
    <property type="match status" value="1"/>
</dbReference>
<keyword evidence="8" id="KW-0255">Endonuclease</keyword>
<dbReference type="Pfam" id="PF13589">
    <property type="entry name" value="HATPase_c_3"/>
    <property type="match status" value="1"/>
</dbReference>
<dbReference type="PANTHER" id="PTHR10073:SF12">
    <property type="entry name" value="DNA MISMATCH REPAIR PROTEIN MLH1"/>
    <property type="match status" value="1"/>
</dbReference>
<keyword evidence="4 5" id="KW-0234">DNA repair</keyword>
<dbReference type="NCBIfam" id="TIGR00585">
    <property type="entry name" value="mutl"/>
    <property type="match status" value="1"/>
</dbReference>
<dbReference type="InterPro" id="IPR002099">
    <property type="entry name" value="MutL/Mlh/PMS"/>
</dbReference>
<dbReference type="SMART" id="SM00853">
    <property type="entry name" value="MutL_C"/>
    <property type="match status" value="1"/>
</dbReference>
<evidence type="ECO:0000259" key="6">
    <source>
        <dbReference type="SMART" id="SM00853"/>
    </source>
</evidence>
<dbReference type="GO" id="GO:0005524">
    <property type="term" value="F:ATP binding"/>
    <property type="evidence" value="ECO:0007669"/>
    <property type="project" value="InterPro"/>
</dbReference>
<dbReference type="InterPro" id="IPR014790">
    <property type="entry name" value="MutL_C"/>
</dbReference>
<keyword evidence="9" id="KW-1185">Reference proteome</keyword>
<feature type="domain" description="DNA mismatch repair protein S5" evidence="7">
    <location>
        <begin position="211"/>
        <end position="329"/>
    </location>
</feature>
<dbReference type="InterPro" id="IPR037198">
    <property type="entry name" value="MutL_C_sf"/>
</dbReference>
<dbReference type="GO" id="GO:0006298">
    <property type="term" value="P:mismatch repair"/>
    <property type="evidence" value="ECO:0007669"/>
    <property type="project" value="UniProtKB-UniRule"/>
</dbReference>
<dbReference type="SMART" id="SM01340">
    <property type="entry name" value="DNA_mis_repair"/>
    <property type="match status" value="1"/>
</dbReference>
<proteinExistence type="inferred from homology"/>
<dbReference type="SUPFAM" id="SSF54211">
    <property type="entry name" value="Ribosomal protein S5 domain 2-like"/>
    <property type="match status" value="1"/>
</dbReference>
<dbReference type="Pfam" id="PF01119">
    <property type="entry name" value="DNA_mis_repair"/>
    <property type="match status" value="1"/>
</dbReference>
<dbReference type="RefSeq" id="WP_135282272.1">
    <property type="nucleotide sequence ID" value="NZ_SRIO01000013.1"/>
</dbReference>
<dbReference type="GO" id="GO:0030983">
    <property type="term" value="F:mismatched DNA binding"/>
    <property type="evidence" value="ECO:0007669"/>
    <property type="project" value="InterPro"/>
</dbReference>
<dbReference type="InterPro" id="IPR042120">
    <property type="entry name" value="MutL_C_dimsub"/>
</dbReference>
<dbReference type="InterPro" id="IPR020667">
    <property type="entry name" value="DNA_mismatch_repair_MutL"/>
</dbReference>
<dbReference type="InterPro" id="IPR038973">
    <property type="entry name" value="MutL/Mlh/Pms-like"/>
</dbReference>
<sequence length="603" mass="65657">MSIVRLPDALINQIAAGEVVARPASVVKELVENSLDAGARRIRIEVERGGIGLIRVTDDGAGMAPEELPLALERHATSKIRHLADLERIATLGFRGEALPSIAAVSRFSLTSRMAHSPHAWRVECHDGGLSEPIPAPHPPGTRVSVRDLFHNTPARRKFLRSERTEFDHLARTVLQLALAEPEAGLTLIHNGRTLWQLPPATEPVSVESRLAILLGEDFLRHALHVRHERAAIALSGWIAAPAFSRAQGDVQHLFVNGRWIRDKGLAHAVRHAYRDVLHHQRHPAYVLHLTLDPASVDVNVHPAKHEIRLRDARQTHDFLARSLQDALAAVRPGAEAGHVVTEIPMPTPALAPRQDPLPLKVAESAPRYASAIPKGGMAAAGWDVASPLAAAPAPASDGSMADRAARPDEQPLGFALGQLHGIYLLAQNAAGLVVVDIHAAHERILYERLKRAAADGGPASQSLLVPVEITLNITEADWVERWAPEWTAFGLLVDRTGPANVTLRALPAGLPMQDPVGLFRDLLADLMHQGRTDRVEAQHHALMASLACHGAVRAGRALTVPELDALLRDMERTERSGQCNHGRPTWVQLDRAALDRLFLRGR</sequence>
<keyword evidence="3 5" id="KW-0227">DNA damage</keyword>
<dbReference type="PROSITE" id="PS00058">
    <property type="entry name" value="DNA_MISMATCH_REPAIR_1"/>
    <property type="match status" value="1"/>
</dbReference>
<evidence type="ECO:0000256" key="5">
    <source>
        <dbReference type="HAMAP-Rule" id="MF_00149"/>
    </source>
</evidence>
<reference evidence="8 9" key="1">
    <citation type="journal article" date="2019" name="ISME J.">
        <title>Candidatus Macondimonas diazotrophica, a novel gammaproteobacterial genus dominating crude-oil-contaminated coastal sediments.</title>
        <authorList>
            <person name="Karthikeyan S."/>
            <person name="Konstantinidis K."/>
        </authorList>
    </citation>
    <scope>NUCLEOTIDE SEQUENCE [LARGE SCALE GENOMIC DNA]</scope>
    <source>
        <strain evidence="8 9">KTK01</strain>
    </source>
</reference>
<dbReference type="FunFam" id="3.30.565.10:FF:000003">
    <property type="entry name" value="DNA mismatch repair endonuclease MutL"/>
    <property type="match status" value="1"/>
</dbReference>
<dbReference type="InterPro" id="IPR036890">
    <property type="entry name" value="HATPase_C_sf"/>
</dbReference>
<dbReference type="GO" id="GO:0140664">
    <property type="term" value="F:ATP-dependent DNA damage sensor activity"/>
    <property type="evidence" value="ECO:0007669"/>
    <property type="project" value="InterPro"/>
</dbReference>
<dbReference type="PANTHER" id="PTHR10073">
    <property type="entry name" value="DNA MISMATCH REPAIR PROTEIN MLH, PMS, MUTL"/>
    <property type="match status" value="1"/>
</dbReference>
<keyword evidence="8" id="KW-0378">Hydrolase</keyword>
<organism evidence="8 9">
    <name type="scientific">Candidatus Macondimonas diazotrophica</name>
    <dbReference type="NCBI Taxonomy" id="2305248"/>
    <lineage>
        <taxon>Bacteria</taxon>
        <taxon>Pseudomonadati</taxon>
        <taxon>Pseudomonadota</taxon>
        <taxon>Gammaproteobacteria</taxon>
        <taxon>Chromatiales</taxon>
        <taxon>Ectothiorhodospiraceae</taxon>
        <taxon>Candidatus Macondimonas</taxon>
    </lineage>
</organism>
<evidence type="ECO:0000259" key="7">
    <source>
        <dbReference type="SMART" id="SM01340"/>
    </source>
</evidence>
<dbReference type="CDD" id="cd16926">
    <property type="entry name" value="HATPase_MutL-MLH-PMS-like"/>
    <property type="match status" value="1"/>
</dbReference>
<feature type="domain" description="MutL C-terminal dimerisation" evidence="6">
    <location>
        <begin position="416"/>
        <end position="559"/>
    </location>
</feature>
<dbReference type="OrthoDB" id="9763467at2"/>
<dbReference type="SUPFAM" id="SSF55874">
    <property type="entry name" value="ATPase domain of HSP90 chaperone/DNA topoisomerase II/histidine kinase"/>
    <property type="match status" value="1"/>
</dbReference>
<dbReference type="GO" id="GO:0016887">
    <property type="term" value="F:ATP hydrolysis activity"/>
    <property type="evidence" value="ECO:0007669"/>
    <property type="project" value="InterPro"/>
</dbReference>
<dbReference type="Gene3D" id="3.30.1370.100">
    <property type="entry name" value="MutL, C-terminal domain, regulatory subdomain"/>
    <property type="match status" value="1"/>
</dbReference>
<accession>A0A4Z0F8V2</accession>
<dbReference type="Gene3D" id="3.30.230.10">
    <property type="match status" value="1"/>
</dbReference>
<comment type="caution">
    <text evidence="8">The sequence shown here is derived from an EMBL/GenBank/DDBJ whole genome shotgun (WGS) entry which is preliminary data.</text>
</comment>
<dbReference type="SUPFAM" id="SSF118116">
    <property type="entry name" value="DNA mismatch repair protein MutL"/>
    <property type="match status" value="1"/>
</dbReference>
<evidence type="ECO:0000256" key="2">
    <source>
        <dbReference type="ARBA" id="ARBA00021975"/>
    </source>
</evidence>
<dbReference type="GO" id="GO:0004519">
    <property type="term" value="F:endonuclease activity"/>
    <property type="evidence" value="ECO:0007669"/>
    <property type="project" value="UniProtKB-KW"/>
</dbReference>
<dbReference type="InterPro" id="IPR042121">
    <property type="entry name" value="MutL_C_regsub"/>
</dbReference>
<evidence type="ECO:0000256" key="4">
    <source>
        <dbReference type="ARBA" id="ARBA00023204"/>
    </source>
</evidence>
<dbReference type="InterPro" id="IPR013507">
    <property type="entry name" value="DNA_mismatch_S5_2-like"/>
</dbReference>
<keyword evidence="8" id="KW-0540">Nuclease</keyword>
<dbReference type="InterPro" id="IPR020568">
    <property type="entry name" value="Ribosomal_Su5_D2-typ_SF"/>
</dbReference>
<comment type="similarity">
    <text evidence="1 5">Belongs to the DNA mismatch repair MutL/HexB family.</text>
</comment>
<name>A0A4Z0F8V2_9GAMM</name>
<evidence type="ECO:0000256" key="3">
    <source>
        <dbReference type="ARBA" id="ARBA00022763"/>
    </source>
</evidence>
<dbReference type="EMBL" id="SRIO01000013">
    <property type="protein sequence ID" value="TFZ81986.1"/>
    <property type="molecule type" value="Genomic_DNA"/>
</dbReference>
<dbReference type="Gene3D" id="3.30.1540.20">
    <property type="entry name" value="MutL, C-terminal domain, dimerisation subdomain"/>
    <property type="match status" value="1"/>
</dbReference>
<evidence type="ECO:0000313" key="8">
    <source>
        <dbReference type="EMBL" id="TFZ81986.1"/>
    </source>
</evidence>
<protein>
    <recommendedName>
        <fullName evidence="2 5">DNA mismatch repair protein MutL</fullName>
    </recommendedName>
</protein>